<sequence length="184" mass="20501">MSIRRRISGNKRHLDHNASHFLKFKADIAAQCLQIKSQAINNRFEEFGPKSAGKLDQNTNYVGRLMKGGLVFQQNFLVRSCELGPDSKMSIGALVSLLQESSLNHLKSVGAVVEGLGSTAEMSRRSLIWVASRMHIVVDIYPSWGDVVQVETWVCASGRNGVRRDWLIRDYNTGESLLQAIGLK</sequence>
<comment type="caution">
    <text evidence="8">The sequence shown here is derived from an EMBL/GenBank/DDBJ whole genome shotgun (WGS) entry which is preliminary data.</text>
</comment>
<evidence type="ECO:0000313" key="8">
    <source>
        <dbReference type="EMBL" id="GMN37281.1"/>
    </source>
</evidence>
<evidence type="ECO:0000256" key="5">
    <source>
        <dbReference type="ARBA" id="ARBA00022946"/>
    </source>
</evidence>
<proteinExistence type="inferred from homology"/>
<keyword evidence="6" id="KW-0444">Lipid biosynthesis</keyword>
<comment type="similarity">
    <text evidence="2 6">Belongs to the acyl-ACP thioesterase family.</text>
</comment>
<keyword evidence="3 6" id="KW-0150">Chloroplast</keyword>
<organism evidence="8 9">
    <name type="scientific">Ficus carica</name>
    <name type="common">Common fig</name>
    <dbReference type="NCBI Taxonomy" id="3494"/>
    <lineage>
        <taxon>Eukaryota</taxon>
        <taxon>Viridiplantae</taxon>
        <taxon>Streptophyta</taxon>
        <taxon>Embryophyta</taxon>
        <taxon>Tracheophyta</taxon>
        <taxon>Spermatophyta</taxon>
        <taxon>Magnoliopsida</taxon>
        <taxon>eudicotyledons</taxon>
        <taxon>Gunneridae</taxon>
        <taxon>Pentapetalae</taxon>
        <taxon>rosids</taxon>
        <taxon>fabids</taxon>
        <taxon>Rosales</taxon>
        <taxon>Moraceae</taxon>
        <taxon>Ficeae</taxon>
        <taxon>Ficus</taxon>
    </lineage>
</organism>
<protein>
    <recommendedName>
        <fullName evidence="6">Acyl-[acyl-carrier-protein] hydrolase</fullName>
        <ecNumber evidence="6">3.1.2.-</ecNumber>
    </recommendedName>
</protein>
<evidence type="ECO:0000313" key="9">
    <source>
        <dbReference type="Proteomes" id="UP001187192"/>
    </source>
</evidence>
<keyword evidence="4 6" id="KW-0934">Plastid</keyword>
<comment type="subcellular location">
    <subcellularLocation>
        <location evidence="1 6">Plastid</location>
        <location evidence="1 6">Chloroplast</location>
    </subcellularLocation>
</comment>
<dbReference type="Pfam" id="PF01643">
    <property type="entry name" value="Acyl-ACP_TE"/>
    <property type="match status" value="1"/>
</dbReference>
<evidence type="ECO:0000256" key="1">
    <source>
        <dbReference type="ARBA" id="ARBA00004229"/>
    </source>
</evidence>
<dbReference type="SUPFAM" id="SSF54637">
    <property type="entry name" value="Thioesterase/thiol ester dehydrase-isomerase"/>
    <property type="match status" value="1"/>
</dbReference>
<feature type="domain" description="Acyl-ACP thioesterase N-terminal hotdog" evidence="7">
    <location>
        <begin position="69"/>
        <end position="180"/>
    </location>
</feature>
<evidence type="ECO:0000259" key="7">
    <source>
        <dbReference type="Pfam" id="PF01643"/>
    </source>
</evidence>
<dbReference type="PANTHER" id="PTHR31727:SF2">
    <property type="entry name" value="PALMITOYL-ACYL CARRIER PROTEIN THIOESTERASE, CHLOROPLASTIC"/>
    <property type="match status" value="1"/>
</dbReference>
<dbReference type="GO" id="GO:0009507">
    <property type="term" value="C:chloroplast"/>
    <property type="evidence" value="ECO:0007669"/>
    <property type="project" value="UniProtKB-SubCell"/>
</dbReference>
<comment type="function">
    <text evidence="6">Plays an essential role in chain termination during de novo fatty acid synthesis.</text>
</comment>
<dbReference type="EMBL" id="BTGU01000006">
    <property type="protein sequence ID" value="GMN37281.1"/>
    <property type="molecule type" value="Genomic_DNA"/>
</dbReference>
<accession>A0AA88ABT0</accession>
<dbReference type="GO" id="GO:0000036">
    <property type="term" value="F:acyl carrier activity"/>
    <property type="evidence" value="ECO:0007669"/>
    <property type="project" value="TreeGrafter"/>
</dbReference>
<dbReference type="AlphaFoldDB" id="A0AA88ABT0"/>
<dbReference type="Proteomes" id="UP001187192">
    <property type="component" value="Unassembled WGS sequence"/>
</dbReference>
<evidence type="ECO:0000256" key="6">
    <source>
        <dbReference type="RuleBase" id="RU363096"/>
    </source>
</evidence>
<dbReference type="PANTHER" id="PTHR31727">
    <property type="entry name" value="OLEOYL-ACYL CARRIER PROTEIN THIOESTERASE 1, CHLOROPLASTIC"/>
    <property type="match status" value="1"/>
</dbReference>
<keyword evidence="6" id="KW-0378">Hydrolase</keyword>
<keyword evidence="6" id="KW-0443">Lipid metabolism</keyword>
<dbReference type="EC" id="3.1.2.-" evidence="6"/>
<evidence type="ECO:0000256" key="4">
    <source>
        <dbReference type="ARBA" id="ARBA00022640"/>
    </source>
</evidence>
<evidence type="ECO:0000256" key="2">
    <source>
        <dbReference type="ARBA" id="ARBA00006500"/>
    </source>
</evidence>
<keyword evidence="6" id="KW-0276">Fatty acid metabolism</keyword>
<dbReference type="Gene3D" id="3.10.129.10">
    <property type="entry name" value="Hotdog Thioesterase"/>
    <property type="match status" value="1"/>
</dbReference>
<keyword evidence="6" id="KW-0275">Fatty acid biosynthesis</keyword>
<dbReference type="GO" id="GO:0016297">
    <property type="term" value="F:fatty acyl-[ACP] hydrolase activity"/>
    <property type="evidence" value="ECO:0007669"/>
    <property type="project" value="InterPro"/>
</dbReference>
<dbReference type="InterPro" id="IPR045023">
    <property type="entry name" value="FATA/B"/>
</dbReference>
<dbReference type="InterPro" id="IPR029069">
    <property type="entry name" value="HotDog_dom_sf"/>
</dbReference>
<name>A0AA88ABT0_FICCA</name>
<keyword evidence="5" id="KW-0809">Transit peptide</keyword>
<reference evidence="8" key="1">
    <citation type="submission" date="2023-07" db="EMBL/GenBank/DDBJ databases">
        <title>draft genome sequence of fig (Ficus carica).</title>
        <authorList>
            <person name="Takahashi T."/>
            <person name="Nishimura K."/>
        </authorList>
    </citation>
    <scope>NUCLEOTIDE SEQUENCE</scope>
</reference>
<evidence type="ECO:0000256" key="3">
    <source>
        <dbReference type="ARBA" id="ARBA00022528"/>
    </source>
</evidence>
<keyword evidence="9" id="KW-1185">Reference proteome</keyword>
<dbReference type="InterPro" id="IPR002864">
    <property type="entry name" value="Acyl-ACP_thioesterase_NHD"/>
</dbReference>
<gene>
    <name evidence="8" type="ORF">TIFTF001_006691</name>
</gene>